<sequence length="1595" mass="179890">MSKAVEILSHQIHQHYEENPDLGEAQPQTCGDPCAARGINGRWHRSLLKQNMTTDGVVAVLHVDEGKTEFVPVRDIKPLHGKFLRLPVVTYPCSLNGVKDKGTGWTIDQTDYLKSLLLNQIVWVRFDHHSVPQDVYNVTVLADNDSCINDYFIEQEGHFPPSNVQNEPRSSSFLRSFGDERLMDLENKPSTKSLAGNGKTDVSTSGTNDTDIKESSEHPEDLLLPSNRHLSKGFPSEVQNAHDDVFTVGSHVNVKVSCIESLQKFWCQTENGDSLRLLMQGLQNHYASAHPEPLVESICVARNPDNDMWYRARIITGPHSPVVDVRFIDYGLTQKVPLQDVCSIDPAFLGLNAQAFQCRLFNLKNPTAVTQDDAALAKVQKFVDLGALSDIVLECIVKGFDEEGLLLKLVDIETLSDTGCKVMAQKCSQADALMQIPPQVPSDTYLYSTNNIEVGEKEKVLVTSSGNINHFYCRLERNSHLFEKIMENVKQLIGQAQCTDTPLGLNDICFARHSDNQWYRGQVVEITPKPTVHFVDHGHTLTVNESDICPFPTEASIVRSVPVQVVTLGLFDVPAEVPQEVNLWFENRTIGQSLTISVVAKGEKGKLIVELFDGSLNINMEIRERLSKMTQQKMAHQSAQQTAQQLSNSSKHGCVVDEDCLGQDLMNTSTEENKANSGNGMCARDELQMSSQSIITVSVPETEHCKTLDKENKPTLDGSLMKKETVLVEDFIQDGCSDSEMAQLSLPPCPEGNRNICAYKRFNIAKNKAEEVYASCIAGPHYFWCQYTNTEELDKVSRLAQEAGQAQQDIMFPKTLGPGSPCLALFSSDNQWYRAQVIQRTDNVLHVVFIDYGNESEVYIENVRPLPQSLLEKAPQAFLCSLNGFVESKGSWDDSVYDDLYSLLVDKRLKLTVFDMEDNSEITVPHFAVQIECENIIVNDAMQKYWKPVAPEHVLTESLQAENLLQDEQTESNMIHSCVSKEISNSSMYKKPNISKNKKEEVYASCIDEPHFFWCQYANTEELDKISRLAQEAGQAKQDIIFPETFGPGSPCLALFSSDEQWYRAQVINRVDNVFHLVFIDYGNESDVDIKNLKPLSQSLLKKAPQAFLCSLNGFDKSKGSWDDKVYEDFYNYLVDKPLKLTVFNMGNHSELVVPQYFVKIEYENTVVNDMMQKYWKPVASEHATTESPETENLPRDEQTEPNMTNLNVSEEIMYKLMYKKPNVSKNKKEEVYASCIVEPHFFWCQYANTEELDKISRLAQEAGQAQQDIMFPKTLSPGSPCLALFSSDEQWYRAQVIHRSDDIFHVVFIDYGNESDVHIKNVRPLRQSLLDWAPQAFLCSLNGFDESKGSWDDNIYDDFYNLLVDKPLKLTVFNMVEHSEIAVPQYAVQIECEGVVVNTLMEKYWKNVDTDCALAEGLGSGDSVNEMTELHQAAAAGDFDQVEEILGQKKCDPNQRDVDWSYKTPLHWAAAKGHTETVRILIEHGARPCLRTEHGWTPAHCAAESGRLAVLRLLHSLHAPIDKEDCCGDKPVRIAEIYGHQDCVQFLKKAEIECHAYRKMAAQKGISLDDTDEEWAEEGKENEETGFSKSNNQM</sequence>
<evidence type="ECO:0000313" key="1">
    <source>
        <dbReference type="EMBL" id="KAI3367156.1"/>
    </source>
</evidence>
<comment type="caution">
    <text evidence="1">The sequence shown here is derived from an EMBL/GenBank/DDBJ whole genome shotgun (WGS) entry which is preliminary data.</text>
</comment>
<keyword evidence="2" id="KW-1185">Reference proteome</keyword>
<evidence type="ECO:0000313" key="2">
    <source>
        <dbReference type="Proteomes" id="UP000831701"/>
    </source>
</evidence>
<dbReference type="EMBL" id="CM041539">
    <property type="protein sequence ID" value="KAI3367156.1"/>
    <property type="molecule type" value="Genomic_DNA"/>
</dbReference>
<proteinExistence type="predicted"/>
<reference evidence="1" key="1">
    <citation type="submission" date="2022-04" db="EMBL/GenBank/DDBJ databases">
        <title>Jade perch genome.</title>
        <authorList>
            <person name="Chao B."/>
        </authorList>
    </citation>
    <scope>NUCLEOTIDE SEQUENCE</scope>
    <source>
        <strain evidence="1">CB-2022</strain>
    </source>
</reference>
<dbReference type="Proteomes" id="UP000831701">
    <property type="component" value="Chromosome 9"/>
</dbReference>
<protein>
    <submittedName>
        <fullName evidence="1">Uncharacterized protein</fullName>
    </submittedName>
</protein>
<gene>
    <name evidence="1" type="ORF">L3Q82_008213</name>
</gene>
<accession>A0ACB8WHE9</accession>
<name>A0ACB8WHE9_9TELE</name>
<organism evidence="1 2">
    <name type="scientific">Scortum barcoo</name>
    <name type="common">barcoo grunter</name>
    <dbReference type="NCBI Taxonomy" id="214431"/>
    <lineage>
        <taxon>Eukaryota</taxon>
        <taxon>Metazoa</taxon>
        <taxon>Chordata</taxon>
        <taxon>Craniata</taxon>
        <taxon>Vertebrata</taxon>
        <taxon>Euteleostomi</taxon>
        <taxon>Actinopterygii</taxon>
        <taxon>Neopterygii</taxon>
        <taxon>Teleostei</taxon>
        <taxon>Neoteleostei</taxon>
        <taxon>Acanthomorphata</taxon>
        <taxon>Eupercaria</taxon>
        <taxon>Centrarchiformes</taxon>
        <taxon>Terapontoidei</taxon>
        <taxon>Terapontidae</taxon>
        <taxon>Scortum</taxon>
    </lineage>
</organism>